<evidence type="ECO:0000313" key="5">
    <source>
        <dbReference type="Proteomes" id="UP000009046"/>
    </source>
</evidence>
<dbReference type="GO" id="GO:0035097">
    <property type="term" value="C:histone methyltransferase complex"/>
    <property type="evidence" value="ECO:0007669"/>
    <property type="project" value="TreeGrafter"/>
</dbReference>
<dbReference type="InterPro" id="IPR026638">
    <property type="entry name" value="NCOA6"/>
</dbReference>
<evidence type="ECO:0000313" key="3">
    <source>
        <dbReference type="EMBL" id="EEB19127.1"/>
    </source>
</evidence>
<feature type="compositionally biased region" description="Basic and acidic residues" evidence="1">
    <location>
        <begin position="550"/>
        <end position="565"/>
    </location>
</feature>
<feature type="compositionally biased region" description="Basic and acidic residues" evidence="1">
    <location>
        <begin position="649"/>
        <end position="659"/>
    </location>
</feature>
<feature type="region of interest" description="Disordered" evidence="1">
    <location>
        <begin position="212"/>
        <end position="286"/>
    </location>
</feature>
<feature type="compositionally biased region" description="Basic and acidic residues" evidence="1">
    <location>
        <begin position="1592"/>
        <end position="1601"/>
    </location>
</feature>
<feature type="compositionally biased region" description="Basic and acidic residues" evidence="1">
    <location>
        <begin position="1320"/>
        <end position="1355"/>
    </location>
</feature>
<dbReference type="OrthoDB" id="5967287at2759"/>
<feature type="compositionally biased region" description="Basic and acidic residues" evidence="1">
    <location>
        <begin position="743"/>
        <end position="752"/>
    </location>
</feature>
<feature type="compositionally biased region" description="Polar residues" evidence="1">
    <location>
        <begin position="1357"/>
        <end position="1373"/>
    </location>
</feature>
<dbReference type="EMBL" id="AAZO01006709">
    <property type="status" value="NOT_ANNOTATED_CDS"/>
    <property type="molecule type" value="Genomic_DNA"/>
</dbReference>
<feature type="region of interest" description="Disordered" evidence="1">
    <location>
        <begin position="1569"/>
        <end position="1729"/>
    </location>
</feature>
<feature type="compositionally biased region" description="Polar residues" evidence="1">
    <location>
        <begin position="1802"/>
        <end position="1812"/>
    </location>
</feature>
<feature type="compositionally biased region" description="Basic and acidic residues" evidence="1">
    <location>
        <begin position="1778"/>
        <end position="1801"/>
    </location>
</feature>
<gene>
    <name evidence="4" type="primary">8234646</name>
    <name evidence="3" type="ORF">Phum_PHUM551970</name>
</gene>
<dbReference type="PANTHER" id="PTHR15690">
    <property type="entry name" value="NUCLEAR RECEPTOR COACTIVATOR 6"/>
    <property type="match status" value="1"/>
</dbReference>
<feature type="region of interest" description="Disordered" evidence="1">
    <location>
        <begin position="538"/>
        <end position="664"/>
    </location>
</feature>
<feature type="compositionally biased region" description="Polar residues" evidence="1">
    <location>
        <begin position="1580"/>
        <end position="1591"/>
    </location>
</feature>
<feature type="region of interest" description="Disordered" evidence="1">
    <location>
        <begin position="1094"/>
        <end position="1166"/>
    </location>
</feature>
<dbReference type="KEGG" id="phu:Phum_PHUM551970"/>
<dbReference type="InterPro" id="IPR032715">
    <property type="entry name" value="NCOA6_TRADD-N"/>
</dbReference>
<dbReference type="STRING" id="121224.E0W0H1"/>
<feature type="compositionally biased region" description="Polar residues" evidence="1">
    <location>
        <begin position="1436"/>
        <end position="1447"/>
    </location>
</feature>
<dbReference type="RefSeq" id="XP_002431865.1">
    <property type="nucleotide sequence ID" value="XM_002431820.1"/>
</dbReference>
<feature type="compositionally biased region" description="Polar residues" evidence="1">
    <location>
        <begin position="1390"/>
        <end position="1407"/>
    </location>
</feature>
<sequence length="1870" mass="204350">MAADSDGEFTVGYPPHTGCSVFINKGSARSQKDLGSQLPWGGLEKETLSDNDLIETVFTCQGDLGDPDFPNKFSLIIEKLRTLLCTGKEVLMKVNKVEPWNSVRVTLTIPRDAAQRLRALAQAGDAALQALGILSVQVEGDQVISLRLATRFGGEPQEIVLTTGGESSSNCTNSSSCISADNSLGHIVSGTLSGTAGSVGVFRSPNVVAPTGVGIPPSPKPLAGPPPFPFTSMNHAAQTQHGRDSFTAPPPYPAKTYSPSGVKPSQVPGQNTPLPAGKKPVNASSNVPITTTSTKLLAASNISSYPAREVNLKPFTQKLPLSSVQTATVSQLKNVVPPDSVLNSNNVSLSSPLLVNLLQNDGTPVTATTASSSNATNVANKMAPPNPEQLKTVRKNSPEQLEPNKVDFEKNFRSNFTHNYSNKMTPKLLANSQARMPSVRPRSPAVKTPGFTGNVPGYSSQSLVGMPSVSNVNVIRQPGRYGPNLMKGFPQNSVQNVANSAARKPNPTSMQRFTQIRAGFPNSEVRPNFVVQGYSQYTASSSKPCSSAETSDKNMEAEEISDGKKLIINPLTGELEPMPSESSESEEEPSKEDPFLYTSSPASRAFSDDDSTISRRNDTSDQSDSEATNKSTASETSNPNRRRGLSHKGSRDHGPEKIKLRLKLGKTEPVTQAYKVDVSFVNCPTSRKPLPALTNANSNVPAITNVNSTEEPRVPPLHISLRGPNAAVVVSNRKDKKSPSHWGHSEDEDRFSLDGSGGDPSSDFYSKLNKKKVKVSNLKLGREIVAMNNSEINPKSKKLKLKRVAEREVDNNILKLKIPVAPGLGDVSDGGLDLADDKSIIKKRKDSKKQKNNLICVNKKHAGDSSETSATKRFDEIVSTVNKRVEINLKMDSEEWISRTLKEETLNYEKRKNCNKLMDEFKILEKKDEENPSSESDKLKSFDIRRNSIENDTVVDSTEEIEEDRTKNFKTGAFELSDYLRRKKVGDINNKKLKSLECLKIKSDFIKHKYMELTELAEDKEDKSEEVAVKKPQEIGGKIKSELTSKIDRVSGKLKNDLSLKLPKDGVGKKLKFDESGLKKLKLDEIGKALKKGDKTPLRIKSAKKDSSGGLRLGSVGNSDGEEDHEAFGGRTKRSHSGDQPPSEVHVAQKVKSRSSSSEQLGSQGLVVKSCNSSRRFDALSRKIRKDSVIDRLRKEKMNKVFALNRKLSTGCDPHNKKQTVGSRVGLVKHPVVPSKPVLETNCPVKEIKETVSNICEIKQPVTSPETDVKGKNSDGVGSPNNPPVGGESPANQGNTQGEDSGIESMDALSEKSPNQGESPCRKDESHTKELEISKPEEKKGQNHDRTDEASKLNEHSCLNESKSIQNNTTQANPVPLDPNPEPCSDSKSELNSNTYDYNTDPNSPHNNETKKTISGSDNNNSSESESQKDEIRVSGSHNRANSQPNDCDSETVEINESMSCVVTIEKNDDDKSSAIEEADVTNLLMETFETKIREAFLRNETNSKEFDTTAEGLGAKILETSSRLDDKGKDALAGDSSENKNIEVEIGSPSLEDIERFRVNPPLYTYAKREDSLSPSPPTVDNNSDVTSNHIKGDQYEKDSNGLNKKRFGKKFKSTDDPEENTSSPSSEVKNKSLLEQLLIEIPGEDSRKTRSWHRLGGSPGGTPKSSPRSLKEERPLSPSVAKTSPKNGGSKLSPTPRNKRKAEAIIEDNKGKTSEGTDSRPNKRKCSENAAELIKACMGVDDKKQLLKTVQPLTGSKKEIESSDDEPLIDLAGKGRSREHSVEQEIKKPKITSEEENRNNNKVTTKSTPGNVVCKVGTEPPTRRSIRQHVKSDSRNIRYTRSAITQEIVNDDHFDTEDFNLVHIGYGY</sequence>
<feature type="compositionally biased region" description="Polar residues" evidence="1">
    <location>
        <begin position="1682"/>
        <end position="1698"/>
    </location>
</feature>
<evidence type="ECO:0000313" key="4">
    <source>
        <dbReference type="EnsemblMetazoa" id="PHUM551970-PA"/>
    </source>
</evidence>
<reference evidence="4" key="3">
    <citation type="submission" date="2020-05" db="UniProtKB">
        <authorList>
            <consortium name="EnsemblMetazoa"/>
        </authorList>
    </citation>
    <scope>IDENTIFICATION</scope>
    <source>
        <strain evidence="4">USDA</strain>
    </source>
</reference>
<dbReference type="VEuPathDB" id="VectorBase:PHUM551970"/>
<name>E0W0H1_PEDHC</name>
<feature type="compositionally biased region" description="Polar residues" evidence="1">
    <location>
        <begin position="231"/>
        <end position="240"/>
    </location>
</feature>
<feature type="compositionally biased region" description="Low complexity" evidence="1">
    <location>
        <begin position="1154"/>
        <end position="1166"/>
    </location>
</feature>
<organism>
    <name type="scientific">Pediculus humanus subsp. corporis</name>
    <name type="common">Body louse</name>
    <dbReference type="NCBI Taxonomy" id="121224"/>
    <lineage>
        <taxon>Eukaryota</taxon>
        <taxon>Metazoa</taxon>
        <taxon>Ecdysozoa</taxon>
        <taxon>Arthropoda</taxon>
        <taxon>Hexapoda</taxon>
        <taxon>Insecta</taxon>
        <taxon>Pterygota</taxon>
        <taxon>Neoptera</taxon>
        <taxon>Paraneoptera</taxon>
        <taxon>Psocodea</taxon>
        <taxon>Troctomorpha</taxon>
        <taxon>Phthiraptera</taxon>
        <taxon>Anoplura</taxon>
        <taxon>Pediculidae</taxon>
        <taxon>Pediculus</taxon>
    </lineage>
</organism>
<feature type="compositionally biased region" description="Basic and acidic residues" evidence="1">
    <location>
        <begin position="1094"/>
        <end position="1107"/>
    </location>
</feature>
<dbReference type="GeneID" id="8234646"/>
<dbReference type="EMBL" id="DS235858">
    <property type="protein sequence ID" value="EEB19127.1"/>
    <property type="molecule type" value="Genomic_DNA"/>
</dbReference>
<feature type="compositionally biased region" description="Polar residues" evidence="1">
    <location>
        <begin position="620"/>
        <end position="639"/>
    </location>
</feature>
<feature type="compositionally biased region" description="Low complexity" evidence="1">
    <location>
        <begin position="1415"/>
        <end position="1425"/>
    </location>
</feature>
<dbReference type="GO" id="GO:0045944">
    <property type="term" value="P:positive regulation of transcription by RNA polymerase II"/>
    <property type="evidence" value="ECO:0007669"/>
    <property type="project" value="TreeGrafter"/>
</dbReference>
<feature type="compositionally biased region" description="Basic and acidic residues" evidence="1">
    <location>
        <begin position="1703"/>
        <end position="1729"/>
    </location>
</feature>
<evidence type="ECO:0000259" key="2">
    <source>
        <dbReference type="Pfam" id="PF13820"/>
    </source>
</evidence>
<dbReference type="CTD" id="8234646"/>
<dbReference type="InParanoid" id="E0W0H1"/>
<feature type="compositionally biased region" description="Low complexity" evidence="1">
    <location>
        <begin position="1276"/>
        <end position="1290"/>
    </location>
</feature>
<reference evidence="3" key="2">
    <citation type="submission" date="2007-04" db="EMBL/GenBank/DDBJ databases">
        <title>The genome of the human body louse.</title>
        <authorList>
            <consortium name="The Human Body Louse Genome Consortium"/>
            <person name="Kirkness E."/>
            <person name="Walenz B."/>
            <person name="Hass B."/>
            <person name="Bruggner R."/>
            <person name="Strausberg R."/>
        </authorList>
    </citation>
    <scope>NUCLEOTIDE SEQUENCE</scope>
    <source>
        <strain evidence="3">USDA</strain>
    </source>
</reference>
<evidence type="ECO:0000256" key="1">
    <source>
        <dbReference type="SAM" id="MobiDB-lite"/>
    </source>
</evidence>
<feature type="compositionally biased region" description="Polar residues" evidence="1">
    <location>
        <begin position="538"/>
        <end position="549"/>
    </location>
</feature>
<keyword evidence="5" id="KW-1185">Reference proteome</keyword>
<feature type="region of interest" description="Disordered" evidence="1">
    <location>
        <begin position="1759"/>
        <end position="1835"/>
    </location>
</feature>
<reference evidence="3" key="1">
    <citation type="submission" date="2007-04" db="EMBL/GenBank/DDBJ databases">
        <title>Annotation of Pediculus humanus corporis strain USDA.</title>
        <authorList>
            <person name="Kirkness E."/>
            <person name="Hannick L."/>
            <person name="Hass B."/>
            <person name="Bruggner R."/>
            <person name="Lawson D."/>
            <person name="Bidwell S."/>
            <person name="Joardar V."/>
            <person name="Caler E."/>
            <person name="Walenz B."/>
            <person name="Inman J."/>
            <person name="Schobel S."/>
            <person name="Galinsky K."/>
            <person name="Amedeo P."/>
            <person name="Strausberg R."/>
        </authorList>
    </citation>
    <scope>NUCLEOTIDE SEQUENCE</scope>
    <source>
        <strain evidence="3">USDA</strain>
    </source>
</reference>
<feature type="compositionally biased region" description="Pro residues" evidence="1">
    <location>
        <begin position="216"/>
        <end position="229"/>
    </location>
</feature>
<dbReference type="EnsemblMetazoa" id="PHUM551970-RA">
    <property type="protein sequence ID" value="PHUM551970-PA"/>
    <property type="gene ID" value="PHUM551970"/>
</dbReference>
<feature type="compositionally biased region" description="Basic and acidic residues" evidence="1">
    <location>
        <begin position="1523"/>
        <end position="1544"/>
    </location>
</feature>
<protein>
    <recommendedName>
        <fullName evidence="2">Nuclear receptor coactivator 6 TRADD-N domain-containing protein</fullName>
    </recommendedName>
</protein>
<accession>E0W0H1</accession>
<dbReference type="HOGENOM" id="CLU_230780_0_0_1"/>
<dbReference type="Pfam" id="PF13820">
    <property type="entry name" value="NCOA6_TRADD-N"/>
    <property type="match status" value="1"/>
</dbReference>
<feature type="region of interest" description="Disordered" evidence="1">
    <location>
        <begin position="1254"/>
        <end position="1453"/>
    </location>
</feature>
<dbReference type="OMA" id="TTWNAQN"/>
<proteinExistence type="predicted"/>
<dbReference type="Proteomes" id="UP000009046">
    <property type="component" value="Unassembled WGS sequence"/>
</dbReference>
<dbReference type="eggNOG" id="ENOG502RDFM">
    <property type="taxonomic scope" value="Eukaryota"/>
</dbReference>
<feature type="region of interest" description="Disordered" evidence="1">
    <location>
        <begin position="1522"/>
        <end position="1548"/>
    </location>
</feature>
<feature type="region of interest" description="Disordered" evidence="1">
    <location>
        <begin position="731"/>
        <end position="765"/>
    </location>
</feature>
<feature type="domain" description="Nuclear receptor coactivator 6 TRADD-N" evidence="2">
    <location>
        <begin position="56"/>
        <end position="171"/>
    </location>
</feature>
<dbReference type="PANTHER" id="PTHR15690:SF0">
    <property type="entry name" value="NUCLEAR RECEPTOR COACTIVATOR 6"/>
    <property type="match status" value="1"/>
</dbReference>
<dbReference type="GO" id="GO:0003713">
    <property type="term" value="F:transcription coactivator activity"/>
    <property type="evidence" value="ECO:0007669"/>
    <property type="project" value="InterPro"/>
</dbReference>
<dbReference type="GO" id="GO:0005667">
    <property type="term" value="C:transcription regulator complex"/>
    <property type="evidence" value="ECO:0007669"/>
    <property type="project" value="TreeGrafter"/>
</dbReference>